<name>A0A3B0VDI5_9ZZZZ</name>
<accession>A0A3B0VDI5</accession>
<dbReference type="PANTHER" id="PTHR42942:SF1">
    <property type="entry name" value="ALKYLTRANSFERASE-LIKE PROTEIN 1"/>
    <property type="match status" value="1"/>
</dbReference>
<proteinExistence type="predicted"/>
<dbReference type="AlphaFoldDB" id="A0A3B0VDI5"/>
<dbReference type="InterPro" id="IPR052520">
    <property type="entry name" value="ATL_DNA_repair"/>
</dbReference>
<dbReference type="Pfam" id="PF01035">
    <property type="entry name" value="DNA_binding_1"/>
    <property type="match status" value="1"/>
</dbReference>
<dbReference type="EMBL" id="UOEU01000021">
    <property type="protein sequence ID" value="VAW30026.1"/>
    <property type="molecule type" value="Genomic_DNA"/>
</dbReference>
<dbReference type="SUPFAM" id="SSF46767">
    <property type="entry name" value="Methylated DNA-protein cysteine methyltransferase, C-terminal domain"/>
    <property type="match status" value="1"/>
</dbReference>
<evidence type="ECO:0000256" key="1">
    <source>
        <dbReference type="ARBA" id="ARBA00022763"/>
    </source>
</evidence>
<protein>
    <recommendedName>
        <fullName evidence="2">Methylated-DNA-[protein]-cysteine S-methyltransferase DNA binding domain-containing protein</fullName>
    </recommendedName>
</protein>
<dbReference type="CDD" id="cd06445">
    <property type="entry name" value="ATase"/>
    <property type="match status" value="1"/>
</dbReference>
<dbReference type="InterPro" id="IPR036217">
    <property type="entry name" value="MethylDNA_cys_MeTrfase_DNAb"/>
</dbReference>
<feature type="domain" description="Methylated-DNA-[protein]-cysteine S-methyltransferase DNA binding" evidence="2">
    <location>
        <begin position="8"/>
        <end position="96"/>
    </location>
</feature>
<reference evidence="3" key="1">
    <citation type="submission" date="2018-06" db="EMBL/GenBank/DDBJ databases">
        <authorList>
            <person name="Zhirakovskaya E."/>
        </authorList>
    </citation>
    <scope>NUCLEOTIDE SEQUENCE</scope>
</reference>
<dbReference type="InterPro" id="IPR014048">
    <property type="entry name" value="MethylDNA_cys_MeTrfase_DNA-bd"/>
</dbReference>
<gene>
    <name evidence="3" type="ORF">MNBD_CHLOROFLEXI01-3400</name>
</gene>
<keyword evidence="1" id="KW-0227">DNA damage</keyword>
<evidence type="ECO:0000313" key="3">
    <source>
        <dbReference type="EMBL" id="VAW30026.1"/>
    </source>
</evidence>
<sequence>MFTNPPKFFEQVYKVVRCIPPGKVSSYGRIAAMLGHPRAARAVGYALSALRQPEKVGYTSTNVPWQRVVNSQGRISIRHREQTANKQALILRDEGVAVNENGRIDLDIYLWKGLHLIELDDILRDQ</sequence>
<organism evidence="3">
    <name type="scientific">hydrothermal vent metagenome</name>
    <dbReference type="NCBI Taxonomy" id="652676"/>
    <lineage>
        <taxon>unclassified sequences</taxon>
        <taxon>metagenomes</taxon>
        <taxon>ecological metagenomes</taxon>
    </lineage>
</organism>
<dbReference type="GO" id="GO:0003824">
    <property type="term" value="F:catalytic activity"/>
    <property type="evidence" value="ECO:0007669"/>
    <property type="project" value="InterPro"/>
</dbReference>
<evidence type="ECO:0000259" key="2">
    <source>
        <dbReference type="Pfam" id="PF01035"/>
    </source>
</evidence>
<dbReference type="PANTHER" id="PTHR42942">
    <property type="entry name" value="6-O-METHYLGUANINE DNA METHYLTRANSFERASE"/>
    <property type="match status" value="1"/>
</dbReference>
<dbReference type="InterPro" id="IPR036388">
    <property type="entry name" value="WH-like_DNA-bd_sf"/>
</dbReference>
<dbReference type="GO" id="GO:0006281">
    <property type="term" value="P:DNA repair"/>
    <property type="evidence" value="ECO:0007669"/>
    <property type="project" value="InterPro"/>
</dbReference>
<dbReference type="Gene3D" id="1.10.10.10">
    <property type="entry name" value="Winged helix-like DNA-binding domain superfamily/Winged helix DNA-binding domain"/>
    <property type="match status" value="1"/>
</dbReference>